<feature type="non-terminal residue" evidence="2">
    <location>
        <position position="1"/>
    </location>
</feature>
<evidence type="ECO:0000313" key="3">
    <source>
        <dbReference type="EMBL" id="KKL55311.1"/>
    </source>
</evidence>
<dbReference type="AlphaFoldDB" id="A0A0F9DFF0"/>
<proteinExistence type="predicted"/>
<dbReference type="EMBL" id="LAZR01030882">
    <property type="protein sequence ID" value="KKL55311.1"/>
    <property type="molecule type" value="Genomic_DNA"/>
</dbReference>
<keyword evidence="1" id="KW-1133">Transmembrane helix</keyword>
<feature type="transmembrane region" description="Helical" evidence="1">
    <location>
        <begin position="49"/>
        <end position="68"/>
    </location>
</feature>
<organism evidence="2">
    <name type="scientific">marine sediment metagenome</name>
    <dbReference type="NCBI Taxonomy" id="412755"/>
    <lineage>
        <taxon>unclassified sequences</taxon>
        <taxon>metagenomes</taxon>
        <taxon>ecological metagenomes</taxon>
    </lineage>
</organism>
<sequence>RGILKDSVDYNQSPNIFIKYFIIGFALLCVFCGVVILAEVMLYPFMTDVVTQTLFIFFGVIIVLILLYRMFTKR</sequence>
<dbReference type="EMBL" id="LAZR01041958">
    <property type="protein sequence ID" value="KKL10693.1"/>
    <property type="molecule type" value="Genomic_DNA"/>
</dbReference>
<reference evidence="2" key="1">
    <citation type="journal article" date="2015" name="Nature">
        <title>Complex archaea that bridge the gap between prokaryotes and eukaryotes.</title>
        <authorList>
            <person name="Spang A."/>
            <person name="Saw J.H."/>
            <person name="Jorgensen S.L."/>
            <person name="Zaremba-Niedzwiedzka K."/>
            <person name="Martijn J."/>
            <person name="Lind A.E."/>
            <person name="van Eijk R."/>
            <person name="Schleper C."/>
            <person name="Guy L."/>
            <person name="Ettema T.J."/>
        </authorList>
    </citation>
    <scope>NUCLEOTIDE SEQUENCE</scope>
</reference>
<evidence type="ECO:0000313" key="2">
    <source>
        <dbReference type="EMBL" id="KKL10693.1"/>
    </source>
</evidence>
<evidence type="ECO:0000256" key="1">
    <source>
        <dbReference type="SAM" id="Phobius"/>
    </source>
</evidence>
<protein>
    <submittedName>
        <fullName evidence="2">Uncharacterized protein</fullName>
    </submittedName>
</protein>
<keyword evidence="1" id="KW-0812">Transmembrane</keyword>
<gene>
    <name evidence="3" type="ORF">LCGC14_2256660</name>
    <name evidence="2" type="ORF">LCGC14_2553290</name>
</gene>
<comment type="caution">
    <text evidence="2">The sequence shown here is derived from an EMBL/GenBank/DDBJ whole genome shotgun (WGS) entry which is preliminary data.</text>
</comment>
<feature type="transmembrane region" description="Helical" evidence="1">
    <location>
        <begin position="20"/>
        <end position="43"/>
    </location>
</feature>
<name>A0A0F9DFF0_9ZZZZ</name>
<accession>A0A0F9DFF0</accession>
<keyword evidence="1" id="KW-0472">Membrane</keyword>